<dbReference type="Proteomes" id="UP001164459">
    <property type="component" value="Chromosome"/>
</dbReference>
<feature type="region of interest" description="Disordered" evidence="1">
    <location>
        <begin position="27"/>
        <end position="84"/>
    </location>
</feature>
<protein>
    <submittedName>
        <fullName evidence="3">Uncharacterized protein</fullName>
    </submittedName>
</protein>
<organism evidence="3 4">
    <name type="scientific">Nannocystis punicea</name>
    <dbReference type="NCBI Taxonomy" id="2995304"/>
    <lineage>
        <taxon>Bacteria</taxon>
        <taxon>Pseudomonadati</taxon>
        <taxon>Myxococcota</taxon>
        <taxon>Polyangia</taxon>
        <taxon>Nannocystales</taxon>
        <taxon>Nannocystaceae</taxon>
        <taxon>Nannocystis</taxon>
    </lineage>
</organism>
<gene>
    <name evidence="3" type="ORF">O0S08_33695</name>
</gene>
<evidence type="ECO:0000313" key="3">
    <source>
        <dbReference type="EMBL" id="WAS91168.1"/>
    </source>
</evidence>
<proteinExistence type="predicted"/>
<keyword evidence="4" id="KW-1185">Reference proteome</keyword>
<feature type="signal peptide" evidence="2">
    <location>
        <begin position="1"/>
        <end position="19"/>
    </location>
</feature>
<keyword evidence="2" id="KW-0732">Signal</keyword>
<evidence type="ECO:0000313" key="4">
    <source>
        <dbReference type="Proteomes" id="UP001164459"/>
    </source>
</evidence>
<dbReference type="RefSeq" id="WP_269033532.1">
    <property type="nucleotide sequence ID" value="NZ_CP114040.1"/>
</dbReference>
<evidence type="ECO:0000256" key="1">
    <source>
        <dbReference type="SAM" id="MobiDB-lite"/>
    </source>
</evidence>
<accession>A0ABY7GW09</accession>
<sequence>MHSKITALTISFLLFLLGACDGKGGTESDSASASGATTEATTMDTTSSTGGEQPTSTAASEDTTTAATEDTTGGASGETETTSAAEPDISGLCQASCEYDIACGVDLDVPECVAECSGNFDGLTDDCVDTLASLITCVNGLSCRDSHGSLKDTPCYELRVASELCFGEEPVDPDCLGSIDFEDVNCAVNLECPDAPTQSFVCDADVCTCLIGDMEVGQCPSENVCIDGDVALKQEECCPFG</sequence>
<name>A0ABY7GW09_9BACT</name>
<reference evidence="3" key="1">
    <citation type="submission" date="2022-11" db="EMBL/GenBank/DDBJ databases">
        <title>Minimal conservation of predation-associated metabolite biosynthetic gene clusters underscores biosynthetic potential of Myxococcota including descriptions for ten novel species: Archangium lansinium sp. nov., Myxococcus landrumus sp. nov., Nannocystis bai.</title>
        <authorList>
            <person name="Ahearne A."/>
            <person name="Stevens C."/>
            <person name="Dowd S."/>
        </authorList>
    </citation>
    <scope>NUCLEOTIDE SEQUENCE</scope>
    <source>
        <strain evidence="3">Fl3</strain>
    </source>
</reference>
<evidence type="ECO:0000256" key="2">
    <source>
        <dbReference type="SAM" id="SignalP"/>
    </source>
</evidence>
<dbReference type="PROSITE" id="PS51257">
    <property type="entry name" value="PROKAR_LIPOPROTEIN"/>
    <property type="match status" value="1"/>
</dbReference>
<dbReference type="EMBL" id="CP114040">
    <property type="protein sequence ID" value="WAS91168.1"/>
    <property type="molecule type" value="Genomic_DNA"/>
</dbReference>
<feature type="chain" id="PRO_5046329971" evidence="2">
    <location>
        <begin position="20"/>
        <end position="241"/>
    </location>
</feature>